<sequence>MIDIKQLGNRFPCLIQNIASRSGAAMPAAARIAANTAQTMVNSLIDSFGFRPGCSRIIKIDHTIATIID</sequence>
<gene>
    <name evidence="1" type="ORF">SDC9_126879</name>
</gene>
<accession>A0A645CSD7</accession>
<evidence type="ECO:0000313" key="1">
    <source>
        <dbReference type="EMBL" id="MPM79837.1"/>
    </source>
</evidence>
<dbReference type="AlphaFoldDB" id="A0A645CSD7"/>
<name>A0A645CSD7_9ZZZZ</name>
<organism evidence="1">
    <name type="scientific">bioreactor metagenome</name>
    <dbReference type="NCBI Taxonomy" id="1076179"/>
    <lineage>
        <taxon>unclassified sequences</taxon>
        <taxon>metagenomes</taxon>
        <taxon>ecological metagenomes</taxon>
    </lineage>
</organism>
<dbReference type="EMBL" id="VSSQ01029628">
    <property type="protein sequence ID" value="MPM79837.1"/>
    <property type="molecule type" value="Genomic_DNA"/>
</dbReference>
<comment type="caution">
    <text evidence="1">The sequence shown here is derived from an EMBL/GenBank/DDBJ whole genome shotgun (WGS) entry which is preliminary data.</text>
</comment>
<protein>
    <submittedName>
        <fullName evidence="1">Uncharacterized protein</fullName>
    </submittedName>
</protein>
<reference evidence="1" key="1">
    <citation type="submission" date="2019-08" db="EMBL/GenBank/DDBJ databases">
        <authorList>
            <person name="Kucharzyk K."/>
            <person name="Murdoch R.W."/>
            <person name="Higgins S."/>
            <person name="Loffler F."/>
        </authorList>
    </citation>
    <scope>NUCLEOTIDE SEQUENCE</scope>
</reference>
<proteinExistence type="predicted"/>